<evidence type="ECO:0000313" key="2">
    <source>
        <dbReference type="Proteomes" id="UP000649617"/>
    </source>
</evidence>
<organism evidence="1 2">
    <name type="scientific">Symbiodinium pilosum</name>
    <name type="common">Dinoflagellate</name>
    <dbReference type="NCBI Taxonomy" id="2952"/>
    <lineage>
        <taxon>Eukaryota</taxon>
        <taxon>Sar</taxon>
        <taxon>Alveolata</taxon>
        <taxon>Dinophyceae</taxon>
        <taxon>Suessiales</taxon>
        <taxon>Symbiodiniaceae</taxon>
        <taxon>Symbiodinium</taxon>
    </lineage>
</organism>
<gene>
    <name evidence="1" type="ORF">SPIL2461_LOCUS7385</name>
</gene>
<reference evidence="1" key="1">
    <citation type="submission" date="2021-02" db="EMBL/GenBank/DDBJ databases">
        <authorList>
            <person name="Dougan E. K."/>
            <person name="Rhodes N."/>
            <person name="Thang M."/>
            <person name="Chan C."/>
        </authorList>
    </citation>
    <scope>NUCLEOTIDE SEQUENCE</scope>
</reference>
<name>A0A812NJT1_SYMPI</name>
<dbReference type="OrthoDB" id="10284171at2759"/>
<evidence type="ECO:0000313" key="1">
    <source>
        <dbReference type="EMBL" id="CAE7320250.1"/>
    </source>
</evidence>
<protein>
    <submittedName>
        <fullName evidence="1">Uncharacterized protein</fullName>
    </submittedName>
</protein>
<dbReference type="Proteomes" id="UP000649617">
    <property type="component" value="Unassembled WGS sequence"/>
</dbReference>
<dbReference type="EMBL" id="CAJNIZ010011500">
    <property type="protein sequence ID" value="CAE7320250.1"/>
    <property type="molecule type" value="Genomic_DNA"/>
</dbReference>
<keyword evidence="2" id="KW-1185">Reference proteome</keyword>
<sequence length="220" mass="24038">MGYSSAGFAAQNAACSSQYGALAYARMAAEEFLGAIRSNRIWPTRRAKSLAAATLGLTCCEIEQQELVRWRREVVVVLQSAKLPMCEQNRLASHPDAAIAAAIGAARATTIRSRVHEWKRAERHFHAITAHTGPTRVGVLLDYFHECRLEPCARSVPSAILKSSSFMEKAGGVPEQDRFSVMPVVRNTVNQFTMELEMGAPPTRKAPLLPVATVCSLELA</sequence>
<comment type="caution">
    <text evidence="1">The sequence shown here is derived from an EMBL/GenBank/DDBJ whole genome shotgun (WGS) entry which is preliminary data.</text>
</comment>
<feature type="non-terminal residue" evidence="1">
    <location>
        <position position="220"/>
    </location>
</feature>
<accession>A0A812NJT1</accession>
<dbReference type="AlphaFoldDB" id="A0A812NJT1"/>
<proteinExistence type="predicted"/>